<evidence type="ECO:0000313" key="2">
    <source>
        <dbReference type="Proteomes" id="UP000050863"/>
    </source>
</evidence>
<sequence>MKELQTLSLNLYGDRDCALQYIAEDDAVNLRCSGRHKYPFFDESKLADRARSVLKSLKIDTKRFDVLGSHSVTWATSESWPSRAAK</sequence>
<keyword evidence="2" id="KW-1185">Reference proteome</keyword>
<reference evidence="1 2" key="1">
    <citation type="submission" date="2014-03" db="EMBL/GenBank/DDBJ databases">
        <title>Bradyrhizobium valentinum sp. nov., isolated from effective nodules of Lupinus mariae-josephae, a lupine endemic of basic-lime soils in Eastern Spain.</title>
        <authorList>
            <person name="Duran D."/>
            <person name="Rey L."/>
            <person name="Navarro A."/>
            <person name="Busquets A."/>
            <person name="Imperial J."/>
            <person name="Ruiz-Argueso T."/>
        </authorList>
    </citation>
    <scope>NUCLEOTIDE SEQUENCE [LARGE SCALE GENOMIC DNA]</scope>
    <source>
        <strain evidence="1 2">PAC68</strain>
    </source>
</reference>
<dbReference type="AlphaFoldDB" id="A0A0R3LKG3"/>
<gene>
    <name evidence="1" type="ORF">CQ12_11465</name>
</gene>
<organism evidence="1 2">
    <name type="scientific">Bradyrhizobium jicamae</name>
    <dbReference type="NCBI Taxonomy" id="280332"/>
    <lineage>
        <taxon>Bacteria</taxon>
        <taxon>Pseudomonadati</taxon>
        <taxon>Pseudomonadota</taxon>
        <taxon>Alphaproteobacteria</taxon>
        <taxon>Hyphomicrobiales</taxon>
        <taxon>Nitrobacteraceae</taxon>
        <taxon>Bradyrhizobium</taxon>
    </lineage>
</organism>
<comment type="caution">
    <text evidence="1">The sequence shown here is derived from an EMBL/GenBank/DDBJ whole genome shotgun (WGS) entry which is preliminary data.</text>
</comment>
<accession>A0A0R3LKG3</accession>
<protein>
    <submittedName>
        <fullName evidence="1">Uncharacterized protein</fullName>
    </submittedName>
</protein>
<dbReference type="Proteomes" id="UP000050863">
    <property type="component" value="Unassembled WGS sequence"/>
</dbReference>
<dbReference type="EMBL" id="LLXZ01000118">
    <property type="protein sequence ID" value="KRR06197.1"/>
    <property type="molecule type" value="Genomic_DNA"/>
</dbReference>
<name>A0A0R3LKG3_9BRAD</name>
<evidence type="ECO:0000313" key="1">
    <source>
        <dbReference type="EMBL" id="KRR06197.1"/>
    </source>
</evidence>
<proteinExistence type="predicted"/>